<dbReference type="Pfam" id="PF00072">
    <property type="entry name" value="Response_reg"/>
    <property type="match status" value="1"/>
</dbReference>
<evidence type="ECO:0000313" key="7">
    <source>
        <dbReference type="EMBL" id="CAK0736356.1"/>
    </source>
</evidence>
<dbReference type="Proteomes" id="UP001314263">
    <property type="component" value="Unassembled WGS sequence"/>
</dbReference>
<evidence type="ECO:0000256" key="5">
    <source>
        <dbReference type="SAM" id="MobiDB-lite"/>
    </source>
</evidence>
<accession>A0AAV1HSP8</accession>
<protein>
    <recommendedName>
        <fullName evidence="2">histidine kinase</fullName>
        <ecNumber evidence="2">2.7.13.3</ecNumber>
    </recommendedName>
</protein>
<evidence type="ECO:0000313" key="8">
    <source>
        <dbReference type="Proteomes" id="UP001314263"/>
    </source>
</evidence>
<keyword evidence="8" id="KW-1185">Reference proteome</keyword>
<feature type="domain" description="Response regulatory" evidence="6">
    <location>
        <begin position="8"/>
        <end position="178"/>
    </location>
</feature>
<comment type="caution">
    <text evidence="7">The sequence shown here is derived from an EMBL/GenBank/DDBJ whole genome shotgun (WGS) entry which is preliminary data.</text>
</comment>
<dbReference type="PROSITE" id="PS50110">
    <property type="entry name" value="RESPONSE_REGULATORY"/>
    <property type="match status" value="1"/>
</dbReference>
<reference evidence="7 8" key="1">
    <citation type="submission" date="2023-10" db="EMBL/GenBank/DDBJ databases">
        <authorList>
            <person name="Maclean D."/>
            <person name="Macfadyen A."/>
        </authorList>
    </citation>
    <scope>NUCLEOTIDE SEQUENCE [LARGE SCALE GENOMIC DNA]</scope>
</reference>
<dbReference type="InterPro" id="IPR011006">
    <property type="entry name" value="CheY-like_superfamily"/>
</dbReference>
<evidence type="ECO:0000256" key="2">
    <source>
        <dbReference type="ARBA" id="ARBA00012438"/>
    </source>
</evidence>
<dbReference type="Gene3D" id="3.40.50.2300">
    <property type="match status" value="1"/>
</dbReference>
<dbReference type="SMART" id="SM00448">
    <property type="entry name" value="REC"/>
    <property type="match status" value="1"/>
</dbReference>
<evidence type="ECO:0000256" key="4">
    <source>
        <dbReference type="PROSITE-ProRule" id="PRU00169"/>
    </source>
</evidence>
<organism evidence="7 8">
    <name type="scientific">Coccomyxa viridis</name>
    <dbReference type="NCBI Taxonomy" id="1274662"/>
    <lineage>
        <taxon>Eukaryota</taxon>
        <taxon>Viridiplantae</taxon>
        <taxon>Chlorophyta</taxon>
        <taxon>core chlorophytes</taxon>
        <taxon>Trebouxiophyceae</taxon>
        <taxon>Trebouxiophyceae incertae sedis</taxon>
        <taxon>Coccomyxaceae</taxon>
        <taxon>Coccomyxa</taxon>
    </lineage>
</organism>
<dbReference type="EC" id="2.7.13.3" evidence="2"/>
<evidence type="ECO:0000256" key="3">
    <source>
        <dbReference type="ARBA" id="ARBA00022553"/>
    </source>
</evidence>
<keyword evidence="3 4" id="KW-0597">Phosphoprotein</keyword>
<evidence type="ECO:0000259" key="6">
    <source>
        <dbReference type="PROSITE" id="PS50110"/>
    </source>
</evidence>
<proteinExistence type="predicted"/>
<dbReference type="PANTHER" id="PTHR43719">
    <property type="entry name" value="TWO-COMPONENT HISTIDINE KINASE"/>
    <property type="match status" value="1"/>
</dbReference>
<feature type="compositionally biased region" description="Polar residues" evidence="5">
    <location>
        <begin position="90"/>
        <end position="100"/>
    </location>
</feature>
<feature type="region of interest" description="Disordered" evidence="5">
    <location>
        <begin position="239"/>
        <end position="258"/>
    </location>
</feature>
<sequence>MGNTTKLRALVVDDLQVNRIILGKLLQGFGFDVSYSANGQEAVQRFLRCPDISCILMDINMPGMDGLQASRQIRSIEAALSLSRMTSKGSEESLTSSYQEEQVVPDTSAPSSKSALPRRIPIVGVSACSLTEQLKSAALDGLPISEDTDRPWELCGMDLFVEKPINRSKLACILDQLQDQLGEPSTDCSSSDALETSLGEGQLASALCCAPDLETDSTVSSCDAGKQLAERSLGDMALPAARLGSSPHKKRKLEAALS</sequence>
<dbReference type="CDD" id="cd17546">
    <property type="entry name" value="REC_hyHK_CKI1_RcsC-like"/>
    <property type="match status" value="1"/>
</dbReference>
<evidence type="ECO:0000256" key="1">
    <source>
        <dbReference type="ARBA" id="ARBA00000085"/>
    </source>
</evidence>
<gene>
    <name evidence="7" type="ORF">CVIRNUC_000733</name>
</gene>
<dbReference type="GO" id="GO:0004673">
    <property type="term" value="F:protein histidine kinase activity"/>
    <property type="evidence" value="ECO:0007669"/>
    <property type="project" value="UniProtKB-EC"/>
</dbReference>
<name>A0AAV1HSP8_9CHLO</name>
<comment type="catalytic activity">
    <reaction evidence="1">
        <text>ATP + protein L-histidine = ADP + protein N-phospho-L-histidine.</text>
        <dbReference type="EC" id="2.7.13.3"/>
    </reaction>
</comment>
<dbReference type="PANTHER" id="PTHR43719:SF28">
    <property type="entry name" value="PEROXIDE STRESS-ACTIVATED HISTIDINE KINASE MAK1-RELATED"/>
    <property type="match status" value="1"/>
</dbReference>
<dbReference type="SUPFAM" id="SSF52172">
    <property type="entry name" value="CheY-like"/>
    <property type="match status" value="1"/>
</dbReference>
<feature type="modified residue" description="4-aspartylphosphate" evidence="4">
    <location>
        <position position="58"/>
    </location>
</feature>
<dbReference type="GO" id="GO:0000160">
    <property type="term" value="P:phosphorelay signal transduction system"/>
    <property type="evidence" value="ECO:0007669"/>
    <property type="project" value="InterPro"/>
</dbReference>
<feature type="region of interest" description="Disordered" evidence="5">
    <location>
        <begin position="90"/>
        <end position="115"/>
    </location>
</feature>
<dbReference type="AlphaFoldDB" id="A0AAV1HSP8"/>
<dbReference type="InterPro" id="IPR001789">
    <property type="entry name" value="Sig_transdc_resp-reg_receiver"/>
</dbReference>
<dbReference type="EMBL" id="CAUYUE010000001">
    <property type="protein sequence ID" value="CAK0736356.1"/>
    <property type="molecule type" value="Genomic_DNA"/>
</dbReference>
<dbReference type="InterPro" id="IPR050956">
    <property type="entry name" value="2C_system_His_kinase"/>
</dbReference>